<dbReference type="EMBL" id="MU167235">
    <property type="protein sequence ID" value="KAG0148557.1"/>
    <property type="molecule type" value="Genomic_DNA"/>
</dbReference>
<dbReference type="AlphaFoldDB" id="A0A9P6NN21"/>
<reference evidence="2" key="1">
    <citation type="submission" date="2013-11" db="EMBL/GenBank/DDBJ databases">
        <title>Genome sequence of the fusiform rust pathogen reveals effectors for host alternation and coevolution with pine.</title>
        <authorList>
            <consortium name="DOE Joint Genome Institute"/>
            <person name="Smith K."/>
            <person name="Pendleton A."/>
            <person name="Kubisiak T."/>
            <person name="Anderson C."/>
            <person name="Salamov A."/>
            <person name="Aerts A."/>
            <person name="Riley R."/>
            <person name="Clum A."/>
            <person name="Lindquist E."/>
            <person name="Ence D."/>
            <person name="Campbell M."/>
            <person name="Kronenberg Z."/>
            <person name="Feau N."/>
            <person name="Dhillon B."/>
            <person name="Hamelin R."/>
            <person name="Burleigh J."/>
            <person name="Smith J."/>
            <person name="Yandell M."/>
            <person name="Nelson C."/>
            <person name="Grigoriev I."/>
            <person name="Davis J."/>
        </authorList>
    </citation>
    <scope>NUCLEOTIDE SEQUENCE</scope>
    <source>
        <strain evidence="2">G11</strain>
    </source>
</reference>
<feature type="compositionally biased region" description="Polar residues" evidence="1">
    <location>
        <begin position="70"/>
        <end position="86"/>
    </location>
</feature>
<evidence type="ECO:0000313" key="3">
    <source>
        <dbReference type="Proteomes" id="UP000886653"/>
    </source>
</evidence>
<name>A0A9P6NN21_9BASI</name>
<comment type="caution">
    <text evidence="2">The sequence shown here is derived from an EMBL/GenBank/DDBJ whole genome shotgun (WGS) entry which is preliminary data.</text>
</comment>
<feature type="region of interest" description="Disordered" evidence="1">
    <location>
        <begin position="59"/>
        <end position="86"/>
    </location>
</feature>
<gene>
    <name evidence="2" type="ORF">CROQUDRAFT_390380</name>
</gene>
<proteinExistence type="predicted"/>
<dbReference type="Proteomes" id="UP000886653">
    <property type="component" value="Unassembled WGS sequence"/>
</dbReference>
<organism evidence="2 3">
    <name type="scientific">Cronartium quercuum f. sp. fusiforme G11</name>
    <dbReference type="NCBI Taxonomy" id="708437"/>
    <lineage>
        <taxon>Eukaryota</taxon>
        <taxon>Fungi</taxon>
        <taxon>Dikarya</taxon>
        <taxon>Basidiomycota</taxon>
        <taxon>Pucciniomycotina</taxon>
        <taxon>Pucciniomycetes</taxon>
        <taxon>Pucciniales</taxon>
        <taxon>Coleosporiaceae</taxon>
        <taxon>Cronartium</taxon>
    </lineage>
</organism>
<feature type="region of interest" description="Disordered" evidence="1">
    <location>
        <begin position="1"/>
        <end position="47"/>
    </location>
</feature>
<sequence length="86" mass="9879">MQAGVHKVKKRRPVRVRHRGRYQFEADEDGEAKQKRTGQTQPDGHVTKLRSLGTQISRLWPGHADPVKGGSNQTFWDRFNPQTSSR</sequence>
<keyword evidence="3" id="KW-1185">Reference proteome</keyword>
<protein>
    <submittedName>
        <fullName evidence="2">Uncharacterized protein</fullName>
    </submittedName>
</protein>
<accession>A0A9P6NN21</accession>
<evidence type="ECO:0000256" key="1">
    <source>
        <dbReference type="SAM" id="MobiDB-lite"/>
    </source>
</evidence>
<evidence type="ECO:0000313" key="2">
    <source>
        <dbReference type="EMBL" id="KAG0148557.1"/>
    </source>
</evidence>
<feature type="compositionally biased region" description="Basic residues" evidence="1">
    <location>
        <begin position="1"/>
        <end position="21"/>
    </location>
</feature>